<dbReference type="EMBL" id="CP002696">
    <property type="protein sequence ID" value="AEE17836.1"/>
    <property type="molecule type" value="Genomic_DNA"/>
</dbReference>
<keyword evidence="4" id="KW-1185">Reference proteome</keyword>
<dbReference type="eggNOG" id="COG5523">
    <property type="taxonomic scope" value="Bacteria"/>
</dbReference>
<keyword evidence="2" id="KW-1133">Transmembrane helix</keyword>
<keyword evidence="2" id="KW-0472">Membrane</keyword>
<dbReference type="AlphaFoldDB" id="F4LMU6"/>
<dbReference type="STRING" id="906968.Trebr_2429"/>
<evidence type="ECO:0000256" key="1">
    <source>
        <dbReference type="SAM" id="MobiDB-lite"/>
    </source>
</evidence>
<dbReference type="Pfam" id="PF06161">
    <property type="entry name" value="DUF975"/>
    <property type="match status" value="1"/>
</dbReference>
<dbReference type="OrthoDB" id="9784844at2"/>
<sequence length="315" mass="34310">MFKRIFYKKQARLSLKDRKKQAAAISVIPIVTIGVLYAVYIAVLLCIMKNSLHFSVSPLLRVIEVSAVCLVLLLAMTLVSFAYLRTVNDMQDQKPVGIKTIFSKFSPKAITAMLWATLWQLIWMIPLIIGAIVFFTASFRVTKAETVGSMLFMFSGGVLYLAGFIILYAKMLSYSMIYFILADNPELSVRRALRLSIAVTKGSRENILVMALSFYGWLLLGFLTLGIGFLWIGPYMTMAMRNAYSALKNNAISENILKASDFTVHKKITPHAAGGSAVTGNSSAVTGNSSAAAGGSETAETTAAEPANANADVQV</sequence>
<dbReference type="KEGG" id="tbe:Trebr_2429"/>
<evidence type="ECO:0008006" key="5">
    <source>
        <dbReference type="Google" id="ProtNLM"/>
    </source>
</evidence>
<dbReference type="PANTHER" id="PTHR40076:SF1">
    <property type="entry name" value="MEMBRANE PROTEIN"/>
    <property type="match status" value="1"/>
</dbReference>
<feature type="transmembrane region" description="Helical" evidence="2">
    <location>
        <begin position="207"/>
        <end position="232"/>
    </location>
</feature>
<dbReference type="HOGENOM" id="CLU_882606_0_0_12"/>
<organism evidence="3 4">
    <name type="scientific">Treponema brennaborense (strain DSM 12168 / CIP 105900 / DD5/3)</name>
    <dbReference type="NCBI Taxonomy" id="906968"/>
    <lineage>
        <taxon>Bacteria</taxon>
        <taxon>Pseudomonadati</taxon>
        <taxon>Spirochaetota</taxon>
        <taxon>Spirochaetia</taxon>
        <taxon>Spirochaetales</taxon>
        <taxon>Treponemataceae</taxon>
        <taxon>Treponema</taxon>
    </lineage>
</organism>
<dbReference type="PANTHER" id="PTHR40076">
    <property type="entry name" value="MEMBRANE PROTEIN-RELATED"/>
    <property type="match status" value="1"/>
</dbReference>
<feature type="transmembrane region" description="Helical" evidence="2">
    <location>
        <begin position="121"/>
        <end position="139"/>
    </location>
</feature>
<dbReference type="RefSeq" id="WP_013759537.1">
    <property type="nucleotide sequence ID" value="NC_015500.1"/>
</dbReference>
<evidence type="ECO:0000313" key="4">
    <source>
        <dbReference type="Proteomes" id="UP000006546"/>
    </source>
</evidence>
<accession>F4LMU6</accession>
<feature type="region of interest" description="Disordered" evidence="1">
    <location>
        <begin position="288"/>
        <end position="315"/>
    </location>
</feature>
<reference evidence="4" key="1">
    <citation type="submission" date="2011-04" db="EMBL/GenBank/DDBJ databases">
        <title>The complete genome of Treponema brennaborense DSM 12168.</title>
        <authorList>
            <person name="Lucas S."/>
            <person name="Han J."/>
            <person name="Lapidus A."/>
            <person name="Bruce D."/>
            <person name="Goodwin L."/>
            <person name="Pitluck S."/>
            <person name="Peters L."/>
            <person name="Kyrpides N."/>
            <person name="Mavromatis K."/>
            <person name="Ivanova N."/>
            <person name="Mikhailova N."/>
            <person name="Pagani I."/>
            <person name="Teshima H."/>
            <person name="Detter J.C."/>
            <person name="Tapia R."/>
            <person name="Han C."/>
            <person name="Land M."/>
            <person name="Hauser L."/>
            <person name="Markowitz V."/>
            <person name="Cheng J.-F."/>
            <person name="Hugenholtz P."/>
            <person name="Woyke T."/>
            <person name="Wu D."/>
            <person name="Gronow S."/>
            <person name="Wellnitz S."/>
            <person name="Brambilla E."/>
            <person name="Klenk H.-P."/>
            <person name="Eisen J.A."/>
        </authorList>
    </citation>
    <scope>NUCLEOTIDE SEQUENCE [LARGE SCALE GENOMIC DNA]</scope>
    <source>
        <strain evidence="4">DSM 12168 / CIP 105900 / DD5/3</strain>
    </source>
</reference>
<feature type="transmembrane region" description="Helical" evidence="2">
    <location>
        <begin position="21"/>
        <end position="45"/>
    </location>
</feature>
<dbReference type="Proteomes" id="UP000006546">
    <property type="component" value="Chromosome"/>
</dbReference>
<feature type="transmembrane region" description="Helical" evidence="2">
    <location>
        <begin position="65"/>
        <end position="84"/>
    </location>
</feature>
<name>F4LMU6_TREBD</name>
<keyword evidence="2" id="KW-0812">Transmembrane</keyword>
<proteinExistence type="predicted"/>
<feature type="transmembrane region" description="Helical" evidence="2">
    <location>
        <begin position="151"/>
        <end position="169"/>
    </location>
</feature>
<evidence type="ECO:0000256" key="2">
    <source>
        <dbReference type="SAM" id="Phobius"/>
    </source>
</evidence>
<protein>
    <recommendedName>
        <fullName evidence="5">Integral membrane protein</fullName>
    </recommendedName>
</protein>
<dbReference type="InterPro" id="IPR010380">
    <property type="entry name" value="DUF975"/>
</dbReference>
<evidence type="ECO:0000313" key="3">
    <source>
        <dbReference type="EMBL" id="AEE17836.1"/>
    </source>
</evidence>
<gene>
    <name evidence="3" type="ordered locus">Trebr_2429</name>
</gene>